<organism evidence="2 3">
    <name type="scientific">Exidia glandulosa HHB12029</name>
    <dbReference type="NCBI Taxonomy" id="1314781"/>
    <lineage>
        <taxon>Eukaryota</taxon>
        <taxon>Fungi</taxon>
        <taxon>Dikarya</taxon>
        <taxon>Basidiomycota</taxon>
        <taxon>Agaricomycotina</taxon>
        <taxon>Agaricomycetes</taxon>
        <taxon>Auriculariales</taxon>
        <taxon>Exidiaceae</taxon>
        <taxon>Exidia</taxon>
    </lineage>
</organism>
<feature type="region of interest" description="Disordered" evidence="1">
    <location>
        <begin position="438"/>
        <end position="457"/>
    </location>
</feature>
<feature type="region of interest" description="Disordered" evidence="1">
    <location>
        <begin position="38"/>
        <end position="121"/>
    </location>
</feature>
<dbReference type="EMBL" id="KV425958">
    <property type="protein sequence ID" value="KZV95375.1"/>
    <property type="molecule type" value="Genomic_DNA"/>
</dbReference>
<gene>
    <name evidence="2" type="ORF">EXIGLDRAFT_766289</name>
</gene>
<evidence type="ECO:0008006" key="4">
    <source>
        <dbReference type="Google" id="ProtNLM"/>
    </source>
</evidence>
<protein>
    <recommendedName>
        <fullName evidence="4">JmjC domain-containing protein</fullName>
    </recommendedName>
</protein>
<keyword evidence="3" id="KW-1185">Reference proteome</keyword>
<sequence length="551" mass="61436">MVRPSPAFLHTPPSTIPHATLPLFRPSVDHEHDQLAIARPKKKSRATVQVQVSHQDDEEDELEIENMMSSQPILSPPPSRAATVPPSPPPVHRHGSSPPPSPLPVHETSTHLTSARTVSPAPVSFSATTSLPVPRKLLPLPPKPNFLPGPKTEPSTLDRNYDAMVQEINEILHAPDAKNDPKFVELQYEDSIDQRRQIAKYIGDNYVVLLHGRPSPRKLDWDRDSFTECFAGRRTNPQYSDGAGTALYVEKGRKEWYYLRLDPSLDSASARACATLAISRGNRESCTPYVLTLLPGDVLIQPPNLVHRVYTPERSIVTGSHFYAYQSLHLSEQALLIDHHKGDITTNEEHPDAIRIYARMVLSLGDGAFKYRRTIPLRALHVFRRLMDQPTKYKPQLLDTTKARSTEDDHELYMREQHADIKLACVILDLIFERDHLESPPKSSDQPGGPWDDAAGPLIDVAPLPLPQILKELEEPWSALKSSKSSRPFFPPPATMRKLHKLVAASSKSSKKPRHRSPSLPSNKKRPRSSSLSSLSSLSSSGSDITVFSVA</sequence>
<feature type="compositionally biased region" description="Basic residues" evidence="1">
    <location>
        <begin position="509"/>
        <end position="528"/>
    </location>
</feature>
<dbReference type="SUPFAM" id="SSF51197">
    <property type="entry name" value="Clavaminate synthase-like"/>
    <property type="match status" value="1"/>
</dbReference>
<dbReference type="InParanoid" id="A0A165JV46"/>
<evidence type="ECO:0000256" key="1">
    <source>
        <dbReference type="SAM" id="MobiDB-lite"/>
    </source>
</evidence>
<dbReference type="AlphaFoldDB" id="A0A165JV46"/>
<feature type="region of interest" description="Disordered" evidence="1">
    <location>
        <begin position="500"/>
        <end position="551"/>
    </location>
</feature>
<dbReference type="STRING" id="1314781.A0A165JV46"/>
<feature type="compositionally biased region" description="Low complexity" evidence="1">
    <location>
        <begin position="529"/>
        <end position="543"/>
    </location>
</feature>
<feature type="region of interest" description="Disordered" evidence="1">
    <location>
        <begin position="135"/>
        <end position="155"/>
    </location>
</feature>
<dbReference type="Proteomes" id="UP000077266">
    <property type="component" value="Unassembled WGS sequence"/>
</dbReference>
<evidence type="ECO:0000313" key="2">
    <source>
        <dbReference type="EMBL" id="KZV95375.1"/>
    </source>
</evidence>
<dbReference type="OrthoDB" id="2670291at2759"/>
<feature type="compositionally biased region" description="Pro residues" evidence="1">
    <location>
        <begin position="74"/>
        <end position="90"/>
    </location>
</feature>
<accession>A0A165JV46</accession>
<name>A0A165JV46_EXIGL</name>
<proteinExistence type="predicted"/>
<evidence type="ECO:0000313" key="3">
    <source>
        <dbReference type="Proteomes" id="UP000077266"/>
    </source>
</evidence>
<reference evidence="2 3" key="1">
    <citation type="journal article" date="2016" name="Mol. Biol. Evol.">
        <title>Comparative Genomics of Early-Diverging Mushroom-Forming Fungi Provides Insights into the Origins of Lignocellulose Decay Capabilities.</title>
        <authorList>
            <person name="Nagy L.G."/>
            <person name="Riley R."/>
            <person name="Tritt A."/>
            <person name="Adam C."/>
            <person name="Daum C."/>
            <person name="Floudas D."/>
            <person name="Sun H."/>
            <person name="Yadav J.S."/>
            <person name="Pangilinan J."/>
            <person name="Larsson K.H."/>
            <person name="Matsuura K."/>
            <person name="Barry K."/>
            <person name="Labutti K."/>
            <person name="Kuo R."/>
            <person name="Ohm R.A."/>
            <person name="Bhattacharya S.S."/>
            <person name="Shirouzu T."/>
            <person name="Yoshinaga Y."/>
            <person name="Martin F.M."/>
            <person name="Grigoriev I.V."/>
            <person name="Hibbett D.S."/>
        </authorList>
    </citation>
    <scope>NUCLEOTIDE SEQUENCE [LARGE SCALE GENOMIC DNA]</scope>
    <source>
        <strain evidence="2 3">HHB12029</strain>
    </source>
</reference>